<protein>
    <submittedName>
        <fullName evidence="1">Uncharacterized protein</fullName>
    </submittedName>
</protein>
<proteinExistence type="predicted"/>
<name>A0ACB9YAX9_PLABR</name>
<organism evidence="1 2">
    <name type="scientific">Plasmodium brasilianum</name>
    <dbReference type="NCBI Taxonomy" id="5824"/>
    <lineage>
        <taxon>Eukaryota</taxon>
        <taxon>Sar</taxon>
        <taxon>Alveolata</taxon>
        <taxon>Apicomplexa</taxon>
        <taxon>Aconoidasida</taxon>
        <taxon>Haemosporida</taxon>
        <taxon>Plasmodiidae</taxon>
        <taxon>Plasmodium</taxon>
        <taxon>Plasmodium (Plasmodium)</taxon>
    </lineage>
</organism>
<evidence type="ECO:0000313" key="2">
    <source>
        <dbReference type="Proteomes" id="UP001056978"/>
    </source>
</evidence>
<sequence>MAKLKIRQKFKHSRTLEDDFKNTIVIKNKLLKKKKKGKKASERNVKGKGKGDDMRKILNLANKQNEEEIYSDYGYKTDEENSEQVDKFLEFNDDIEEQISDNTKIAESNNNADINELDKCNNILEDLNIKINKKVCEKTDRKSNKKEHIDPPEQGNKLNSLVEKCYKTIGEVLAQYKKGKLHKALTLLVKSPKWFDLLLLTNPKEWTTQATFEVTKLFSSGLKEKDVYIYYEHILLPIILENIEENKKLDSFLYKTLIKALYKSKAWFKGILFPVLQMECTKKQLIIFGSVIQKMSISINTVIDGLNEIFTFPWNTNISYLLIIFFNKKYAFSKEFIKKCVEYFVNFEKYADPLTINWHKSLLTLVQNYRGLMEEVHIDKLKFLLKKKNHPLITSEILKYMYSSTSLINKIKELTINNDEKKV</sequence>
<dbReference type="EMBL" id="CM043777">
    <property type="protein sequence ID" value="KAI4838223.1"/>
    <property type="molecule type" value="Genomic_DNA"/>
</dbReference>
<gene>
    <name evidence="1" type="ORF">MKS88_002697</name>
</gene>
<evidence type="ECO:0000313" key="1">
    <source>
        <dbReference type="EMBL" id="KAI4838223.1"/>
    </source>
</evidence>
<accession>A0ACB9YAX9</accession>
<comment type="caution">
    <text evidence="1">The sequence shown here is derived from an EMBL/GenBank/DDBJ whole genome shotgun (WGS) entry which is preliminary data.</text>
</comment>
<dbReference type="Proteomes" id="UP001056978">
    <property type="component" value="Chromosome 9"/>
</dbReference>
<reference evidence="1" key="1">
    <citation type="submission" date="2022-06" db="EMBL/GenBank/DDBJ databases">
        <title>The First Complete Genome of the Simian Malaria Parasite Plasmodium brasilianum.</title>
        <authorList>
            <person name="Bajic M."/>
            <person name="Ravishankar S."/>
        </authorList>
    </citation>
    <scope>NUCLEOTIDE SEQUENCE</scope>
    <source>
        <strain evidence="1">Bolivian I</strain>
    </source>
</reference>
<keyword evidence="2" id="KW-1185">Reference proteome</keyword>